<dbReference type="AlphaFoldDB" id="A0A0J1H9C8"/>
<dbReference type="Pfam" id="PF00116">
    <property type="entry name" value="COX2"/>
    <property type="match status" value="1"/>
</dbReference>
<evidence type="ECO:0000256" key="8">
    <source>
        <dbReference type="ARBA" id="ARBA00022967"/>
    </source>
</evidence>
<organism evidence="19 20">
    <name type="scientific">Photobacterium ganghwense</name>
    <dbReference type="NCBI Taxonomy" id="320778"/>
    <lineage>
        <taxon>Bacteria</taxon>
        <taxon>Pseudomonadati</taxon>
        <taxon>Pseudomonadota</taxon>
        <taxon>Gammaproteobacteria</taxon>
        <taxon>Vibrionales</taxon>
        <taxon>Vibrionaceae</taxon>
        <taxon>Photobacterium</taxon>
    </lineage>
</organism>
<keyword evidence="10 16" id="KW-1133">Transmembrane helix</keyword>
<dbReference type="InterPro" id="IPR008972">
    <property type="entry name" value="Cupredoxin"/>
</dbReference>
<dbReference type="InterPro" id="IPR045187">
    <property type="entry name" value="CcO_II"/>
</dbReference>
<keyword evidence="11 15" id="KW-0408">Iron</keyword>
<evidence type="ECO:0000256" key="15">
    <source>
        <dbReference type="PROSITE-ProRule" id="PRU00433"/>
    </source>
</evidence>
<dbReference type="PATRIC" id="fig|320778.3.peg.3477"/>
<dbReference type="Gene3D" id="1.10.760.10">
    <property type="entry name" value="Cytochrome c-like domain"/>
    <property type="match status" value="1"/>
</dbReference>
<dbReference type="GO" id="GO:0016020">
    <property type="term" value="C:membrane"/>
    <property type="evidence" value="ECO:0007669"/>
    <property type="project" value="UniProtKB-SubCell"/>
</dbReference>
<evidence type="ECO:0000256" key="1">
    <source>
        <dbReference type="ARBA" id="ARBA00004141"/>
    </source>
</evidence>
<dbReference type="STRING" id="320778.ABT57_16005"/>
<evidence type="ECO:0000256" key="2">
    <source>
        <dbReference type="ARBA" id="ARBA00007866"/>
    </source>
</evidence>
<keyword evidence="7 15" id="KW-0479">Metal-binding</keyword>
<keyword evidence="9" id="KW-0249">Electron transport</keyword>
<dbReference type="PROSITE" id="PS51007">
    <property type="entry name" value="CYTC"/>
    <property type="match status" value="1"/>
</dbReference>
<gene>
    <name evidence="19" type="ORF">ABT57_16005</name>
</gene>
<dbReference type="PROSITE" id="PS00078">
    <property type="entry name" value="COX2"/>
    <property type="match status" value="1"/>
</dbReference>
<evidence type="ECO:0000313" key="20">
    <source>
        <dbReference type="Proteomes" id="UP000035909"/>
    </source>
</evidence>
<evidence type="ECO:0000313" key="19">
    <source>
        <dbReference type="EMBL" id="KLV08286.1"/>
    </source>
</evidence>
<dbReference type="PANTHER" id="PTHR22888">
    <property type="entry name" value="CYTOCHROME C OXIDASE, SUBUNIT II"/>
    <property type="match status" value="1"/>
</dbReference>
<dbReference type="SUPFAM" id="SSF81464">
    <property type="entry name" value="Cytochrome c oxidase subunit II-like, transmembrane region"/>
    <property type="match status" value="1"/>
</dbReference>
<dbReference type="EMBL" id="LDOU01000015">
    <property type="protein sequence ID" value="KLV08286.1"/>
    <property type="molecule type" value="Genomic_DNA"/>
</dbReference>
<proteinExistence type="inferred from homology"/>
<keyword evidence="5 15" id="KW-0349">Heme</keyword>
<evidence type="ECO:0000256" key="6">
    <source>
        <dbReference type="ARBA" id="ARBA00022692"/>
    </source>
</evidence>
<accession>A0A0J1H9C8</accession>
<dbReference type="InterPro" id="IPR036909">
    <property type="entry name" value="Cyt_c-like_dom_sf"/>
</dbReference>
<evidence type="ECO:0000256" key="14">
    <source>
        <dbReference type="ARBA" id="ARBA00047816"/>
    </source>
</evidence>
<evidence type="ECO:0000256" key="7">
    <source>
        <dbReference type="ARBA" id="ARBA00022723"/>
    </source>
</evidence>
<evidence type="ECO:0000256" key="16">
    <source>
        <dbReference type="SAM" id="Phobius"/>
    </source>
</evidence>
<comment type="similarity">
    <text evidence="2">Belongs to the cytochrome c oxidase subunit 2 family.</text>
</comment>
<protein>
    <recommendedName>
        <fullName evidence="3">cytochrome-c oxidase</fullName>
        <ecNumber evidence="3">7.1.1.9</ecNumber>
    </recommendedName>
</protein>
<evidence type="ECO:0000256" key="12">
    <source>
        <dbReference type="ARBA" id="ARBA00023008"/>
    </source>
</evidence>
<evidence type="ECO:0000256" key="5">
    <source>
        <dbReference type="ARBA" id="ARBA00022617"/>
    </source>
</evidence>
<comment type="subcellular location">
    <subcellularLocation>
        <location evidence="1">Membrane</location>
        <topology evidence="1">Multi-pass membrane protein</topology>
    </subcellularLocation>
</comment>
<keyword evidence="8" id="KW-1278">Translocase</keyword>
<evidence type="ECO:0000256" key="11">
    <source>
        <dbReference type="ARBA" id="ARBA00023004"/>
    </source>
</evidence>
<evidence type="ECO:0000256" key="9">
    <source>
        <dbReference type="ARBA" id="ARBA00022982"/>
    </source>
</evidence>
<dbReference type="InterPro" id="IPR009056">
    <property type="entry name" value="Cyt_c-like_dom"/>
</dbReference>
<comment type="catalytic activity">
    <reaction evidence="14">
        <text>4 Fe(II)-[cytochrome c] + O2 + 8 H(+)(in) = 4 Fe(III)-[cytochrome c] + 2 H2O + 4 H(+)(out)</text>
        <dbReference type="Rhea" id="RHEA:11436"/>
        <dbReference type="Rhea" id="RHEA-COMP:10350"/>
        <dbReference type="Rhea" id="RHEA-COMP:14399"/>
        <dbReference type="ChEBI" id="CHEBI:15377"/>
        <dbReference type="ChEBI" id="CHEBI:15378"/>
        <dbReference type="ChEBI" id="CHEBI:15379"/>
        <dbReference type="ChEBI" id="CHEBI:29033"/>
        <dbReference type="ChEBI" id="CHEBI:29034"/>
        <dbReference type="EC" id="7.1.1.9"/>
    </reaction>
</comment>
<keyword evidence="12" id="KW-0186">Copper</keyword>
<dbReference type="Pfam" id="PF00034">
    <property type="entry name" value="Cytochrom_C"/>
    <property type="match status" value="1"/>
</dbReference>
<name>A0A0J1H9C8_9GAMM</name>
<dbReference type="GO" id="GO:0004129">
    <property type="term" value="F:cytochrome-c oxidase activity"/>
    <property type="evidence" value="ECO:0007669"/>
    <property type="project" value="UniProtKB-EC"/>
</dbReference>
<evidence type="ECO:0000256" key="13">
    <source>
        <dbReference type="ARBA" id="ARBA00023136"/>
    </source>
</evidence>
<keyword evidence="4" id="KW-0813">Transport</keyword>
<feature type="transmembrane region" description="Helical" evidence="16">
    <location>
        <begin position="83"/>
        <end position="105"/>
    </location>
</feature>
<evidence type="ECO:0000259" key="17">
    <source>
        <dbReference type="PROSITE" id="PS50857"/>
    </source>
</evidence>
<feature type="domain" description="Cytochrome c" evidence="18">
    <location>
        <begin position="272"/>
        <end position="365"/>
    </location>
</feature>
<evidence type="ECO:0000256" key="4">
    <source>
        <dbReference type="ARBA" id="ARBA00022448"/>
    </source>
</evidence>
<comment type="caution">
    <text evidence="19">The sequence shown here is derived from an EMBL/GenBank/DDBJ whole genome shotgun (WGS) entry which is preliminary data.</text>
</comment>
<keyword evidence="13 16" id="KW-0472">Membrane</keyword>
<dbReference type="GO" id="GO:0042773">
    <property type="term" value="P:ATP synthesis coupled electron transport"/>
    <property type="evidence" value="ECO:0007669"/>
    <property type="project" value="TreeGrafter"/>
</dbReference>
<evidence type="ECO:0000259" key="18">
    <source>
        <dbReference type="PROSITE" id="PS51007"/>
    </source>
</evidence>
<evidence type="ECO:0000256" key="3">
    <source>
        <dbReference type="ARBA" id="ARBA00012949"/>
    </source>
</evidence>
<dbReference type="PANTHER" id="PTHR22888:SF9">
    <property type="entry name" value="CYTOCHROME C OXIDASE SUBUNIT 2"/>
    <property type="match status" value="1"/>
</dbReference>
<dbReference type="CDD" id="cd13919">
    <property type="entry name" value="CuRO_HCO_II_like_5"/>
    <property type="match status" value="1"/>
</dbReference>
<dbReference type="GO" id="GO:0005507">
    <property type="term" value="F:copper ion binding"/>
    <property type="evidence" value="ECO:0007669"/>
    <property type="project" value="InterPro"/>
</dbReference>
<feature type="transmembrane region" description="Helical" evidence="16">
    <location>
        <begin position="38"/>
        <end position="62"/>
    </location>
</feature>
<dbReference type="EC" id="7.1.1.9" evidence="3"/>
<dbReference type="InterPro" id="IPR001505">
    <property type="entry name" value="Copper_CuA"/>
</dbReference>
<dbReference type="Gene3D" id="2.60.40.420">
    <property type="entry name" value="Cupredoxins - blue copper proteins"/>
    <property type="match status" value="1"/>
</dbReference>
<sequence>MAIAIALIVIVIASIAFHFLSPWWLTPAASNWGEIDDALTLTIVITGAFFIGINLLIAWLVIRFRHRKGHTSSYQPDNKRLEHWLIGLTTIGIIGLLAPGLFVYAKFVSVPDDAKIIEVVGEQWKWSFRFPGDDDQLGKSSISFVSPGNPLGLDPNDPASADDKIIVSPELHLPLYTPYKVLLRSKDVLHDFNVPQFRAKMDLVPGTVSHFWFTPTQRGTFDILCAELCGVGHFNMRGRVVVEDDAAFGRWLAQQPTFAQTQQPKEAGEVTDLVAMGKTLSEVNGCIGCHSLDGKPGVGPTWLGLYGKTETLSDDTNVKVDDAYLRKSILNASAEIVKGFPSIMPVYQFSDQEVDALIAYIKAISAPPPSGEPTGSNQSEGAE</sequence>
<dbReference type="PROSITE" id="PS50857">
    <property type="entry name" value="COX2_CUA"/>
    <property type="match status" value="1"/>
</dbReference>
<reference evidence="19 20" key="1">
    <citation type="submission" date="2015-05" db="EMBL/GenBank/DDBJ databases">
        <title>Photobacterium galathea sp. nov.</title>
        <authorList>
            <person name="Machado H."/>
            <person name="Gram L."/>
        </authorList>
    </citation>
    <scope>NUCLEOTIDE SEQUENCE [LARGE SCALE GENOMIC DNA]</scope>
    <source>
        <strain evidence="19 20">DSM 22954</strain>
    </source>
</reference>
<dbReference type="SUPFAM" id="SSF49503">
    <property type="entry name" value="Cupredoxins"/>
    <property type="match status" value="1"/>
</dbReference>
<feature type="domain" description="Cytochrome oxidase subunit II copper A binding" evidence="17">
    <location>
        <begin position="112"/>
        <end position="254"/>
    </location>
</feature>
<keyword evidence="6 16" id="KW-0812">Transmembrane</keyword>
<dbReference type="SUPFAM" id="SSF46626">
    <property type="entry name" value="Cytochrome c"/>
    <property type="match status" value="1"/>
</dbReference>
<dbReference type="GO" id="GO:0020037">
    <property type="term" value="F:heme binding"/>
    <property type="evidence" value="ECO:0007669"/>
    <property type="project" value="InterPro"/>
</dbReference>
<dbReference type="Proteomes" id="UP000035909">
    <property type="component" value="Unassembled WGS sequence"/>
</dbReference>
<dbReference type="InterPro" id="IPR002429">
    <property type="entry name" value="CcO_II-like_C"/>
</dbReference>
<keyword evidence="20" id="KW-1185">Reference proteome</keyword>
<dbReference type="Gene3D" id="1.10.287.90">
    <property type="match status" value="1"/>
</dbReference>
<dbReference type="InterPro" id="IPR036257">
    <property type="entry name" value="Cyt_c_oxidase_su2_TM_sf"/>
</dbReference>
<dbReference type="RefSeq" id="WP_047886174.1">
    <property type="nucleotide sequence ID" value="NZ_CP071326.1"/>
</dbReference>
<dbReference type="OrthoDB" id="9773456at2"/>
<evidence type="ECO:0000256" key="10">
    <source>
        <dbReference type="ARBA" id="ARBA00022989"/>
    </source>
</evidence>